<keyword evidence="4" id="KW-1185">Reference proteome</keyword>
<dbReference type="AlphaFoldDB" id="A0A927BQN3"/>
<dbReference type="InterPro" id="IPR010897">
    <property type="entry name" value="Spore_II_P"/>
</dbReference>
<feature type="region of interest" description="Disordered" evidence="1">
    <location>
        <begin position="128"/>
        <end position="206"/>
    </location>
</feature>
<evidence type="ECO:0000313" key="4">
    <source>
        <dbReference type="Proteomes" id="UP000621560"/>
    </source>
</evidence>
<comment type="caution">
    <text evidence="3">The sequence shown here is derived from an EMBL/GenBank/DDBJ whole genome shotgun (WGS) entry which is preliminary data.</text>
</comment>
<dbReference type="Pfam" id="PF07454">
    <property type="entry name" value="SpoIIP"/>
    <property type="match status" value="1"/>
</dbReference>
<feature type="transmembrane region" description="Helical" evidence="2">
    <location>
        <begin position="27"/>
        <end position="48"/>
    </location>
</feature>
<keyword evidence="2" id="KW-1133">Transmembrane helix</keyword>
<sequence length="419" mass="45210">MKKTLQFGEGRRAGVERLKALLTTGRTFAWLSVASSIFFIVLGLGGMLQKQVESSPLSSMKGMAAGISGGWFGQMLGMEIPAFEGKQPPDGSLLGTQTAAFVMRLLTDINPEDPRSLIAGELPGLGRDESFLIRGGSGPEVGPPPRDTPPVAQAPQETGAPSGQRPDSASEPTGPDQPPSEGGGTGSEQAPPPDGESGLPERSTGSRKPVFIYHTHNRESWYPELGEGIKDPSSADTNITMVGKRLAESLERLGVGAQHSATDYPTEVASYRWELLYTYSRSTVKQAMLANSEVRFIFDLHRDSLRRKDTTVTIDGEDYAQVFFIIGHRNPDWRENEAFATQIHEMLEARYPGLSRGIWGKDASTGNGEYNQSLAPESVLVEIGGVDNTLAESNRTADALAEVIAELYWQADKVDGAAE</sequence>
<dbReference type="SUPFAM" id="SSF53187">
    <property type="entry name" value="Zn-dependent exopeptidases"/>
    <property type="match status" value="1"/>
</dbReference>
<organism evidence="3 4">
    <name type="scientific">Paenibacillus sabuli</name>
    <dbReference type="NCBI Taxonomy" id="2772509"/>
    <lineage>
        <taxon>Bacteria</taxon>
        <taxon>Bacillati</taxon>
        <taxon>Bacillota</taxon>
        <taxon>Bacilli</taxon>
        <taxon>Bacillales</taxon>
        <taxon>Paenibacillaceae</taxon>
        <taxon>Paenibacillus</taxon>
    </lineage>
</organism>
<accession>A0A927BQN3</accession>
<dbReference type="EMBL" id="JACXIZ010000011">
    <property type="protein sequence ID" value="MBD2844477.1"/>
    <property type="molecule type" value="Genomic_DNA"/>
</dbReference>
<proteinExistence type="predicted"/>
<feature type="compositionally biased region" description="Polar residues" evidence="1">
    <location>
        <begin position="155"/>
        <end position="171"/>
    </location>
</feature>
<dbReference type="Proteomes" id="UP000621560">
    <property type="component" value="Unassembled WGS sequence"/>
</dbReference>
<evidence type="ECO:0000256" key="1">
    <source>
        <dbReference type="SAM" id="MobiDB-lite"/>
    </source>
</evidence>
<evidence type="ECO:0000256" key="2">
    <source>
        <dbReference type="SAM" id="Phobius"/>
    </source>
</evidence>
<reference evidence="3" key="1">
    <citation type="submission" date="2020-09" db="EMBL/GenBank/DDBJ databases">
        <title>A novel bacterium of genus Paenibacillus, isolated from South China Sea.</title>
        <authorList>
            <person name="Huang H."/>
            <person name="Mo K."/>
            <person name="Hu Y."/>
        </authorList>
    </citation>
    <scope>NUCLEOTIDE SEQUENCE</scope>
    <source>
        <strain evidence="3">IB182496</strain>
    </source>
</reference>
<name>A0A927BQN3_9BACL</name>
<keyword evidence="2" id="KW-0472">Membrane</keyword>
<protein>
    <submittedName>
        <fullName evidence="3">Stage II sporulation protein P</fullName>
    </submittedName>
</protein>
<dbReference type="NCBIfam" id="TIGR02867">
    <property type="entry name" value="spore_II_P"/>
    <property type="match status" value="1"/>
</dbReference>
<keyword evidence="2" id="KW-0812">Transmembrane</keyword>
<evidence type="ECO:0000313" key="3">
    <source>
        <dbReference type="EMBL" id="MBD2844477.1"/>
    </source>
</evidence>
<gene>
    <name evidence="3" type="ORF">IDH44_04685</name>
</gene>
<dbReference type="RefSeq" id="WP_190915191.1">
    <property type="nucleotide sequence ID" value="NZ_JACXIZ010000011.1"/>
</dbReference>